<dbReference type="PROSITE" id="PS51819">
    <property type="entry name" value="VOC"/>
    <property type="match status" value="1"/>
</dbReference>
<proteinExistence type="predicted"/>
<gene>
    <name evidence="2" type="ORF">Thpro_020267</name>
</gene>
<dbReference type="InterPro" id="IPR029068">
    <property type="entry name" value="Glyas_Bleomycin-R_OHBP_Dase"/>
</dbReference>
<evidence type="ECO:0000313" key="3">
    <source>
        <dbReference type="Proteomes" id="UP000029273"/>
    </source>
</evidence>
<dbReference type="Gene3D" id="3.30.720.120">
    <property type="match status" value="1"/>
</dbReference>
<dbReference type="SUPFAM" id="SSF54593">
    <property type="entry name" value="Glyoxalase/Bleomycin resistance protein/Dihydroxybiphenyl dioxygenase"/>
    <property type="match status" value="1"/>
</dbReference>
<evidence type="ECO:0000313" key="2">
    <source>
        <dbReference type="EMBL" id="OBS10551.1"/>
    </source>
</evidence>
<dbReference type="InterPro" id="IPR037523">
    <property type="entry name" value="VOC_core"/>
</dbReference>
<dbReference type="Proteomes" id="UP000029273">
    <property type="component" value="Unassembled WGS sequence"/>
</dbReference>
<dbReference type="EMBL" id="JQSG02000001">
    <property type="protein sequence ID" value="OBS10551.1"/>
    <property type="molecule type" value="Genomic_DNA"/>
</dbReference>
<dbReference type="OrthoDB" id="880456at2"/>
<feature type="domain" description="VOC" evidence="1">
    <location>
        <begin position="149"/>
        <end position="266"/>
    </location>
</feature>
<dbReference type="Pfam" id="PF00903">
    <property type="entry name" value="Glyoxalase"/>
    <property type="match status" value="1"/>
</dbReference>
<dbReference type="Gene3D" id="3.30.720.110">
    <property type="match status" value="1"/>
</dbReference>
<evidence type="ECO:0000259" key="1">
    <source>
        <dbReference type="PROSITE" id="PS51819"/>
    </source>
</evidence>
<dbReference type="SUPFAM" id="SSF55961">
    <property type="entry name" value="Bet v1-like"/>
    <property type="match status" value="1"/>
</dbReference>
<dbReference type="Gene3D" id="3.30.530.20">
    <property type="match status" value="1"/>
</dbReference>
<dbReference type="InterPro" id="IPR019587">
    <property type="entry name" value="Polyketide_cyclase/dehydratase"/>
</dbReference>
<organism evidence="2 3">
    <name type="scientific">Acidihalobacter prosperus</name>
    <dbReference type="NCBI Taxonomy" id="160660"/>
    <lineage>
        <taxon>Bacteria</taxon>
        <taxon>Pseudomonadati</taxon>
        <taxon>Pseudomonadota</taxon>
        <taxon>Gammaproteobacteria</taxon>
        <taxon>Chromatiales</taxon>
        <taxon>Ectothiorhodospiraceae</taxon>
        <taxon>Acidihalobacter</taxon>
    </lineage>
</organism>
<reference evidence="2 3" key="1">
    <citation type="journal article" date="2014" name="Genome Announc.">
        <title>Draft Genome Sequence of the Iron-Oxidizing, Acidophilic, and Halotolerant 'Thiobacillus prosperus' Type Strain DSM 5130.</title>
        <authorList>
            <person name="Ossandon F.J."/>
            <person name="Cardenas J.P."/>
            <person name="Corbett M."/>
            <person name="Quatrini R."/>
            <person name="Holmes D.S."/>
            <person name="Watkin E."/>
        </authorList>
    </citation>
    <scope>NUCLEOTIDE SEQUENCE [LARGE SCALE GENOMIC DNA]</scope>
    <source>
        <strain evidence="2 3">DSM 5130</strain>
    </source>
</reference>
<name>A0A1A6C7L2_9GAMM</name>
<dbReference type="InterPro" id="IPR004360">
    <property type="entry name" value="Glyas_Fos-R_dOase_dom"/>
</dbReference>
<dbReference type="RefSeq" id="WP_082954355.1">
    <property type="nucleotide sequence ID" value="NZ_JQSG02000001.1"/>
</dbReference>
<dbReference type="CDD" id="cd07246">
    <property type="entry name" value="VOC_like"/>
    <property type="match status" value="1"/>
</dbReference>
<keyword evidence="3" id="KW-1185">Reference proteome</keyword>
<dbReference type="AlphaFoldDB" id="A0A1A6C7L2"/>
<dbReference type="InterPro" id="IPR023393">
    <property type="entry name" value="START-like_dom_sf"/>
</dbReference>
<dbReference type="PANTHER" id="PTHR34109">
    <property type="entry name" value="BNAUNNG04460D PROTEIN-RELATED"/>
    <property type="match status" value="1"/>
</dbReference>
<dbReference type="PANTHER" id="PTHR34109:SF1">
    <property type="entry name" value="VOC DOMAIN-CONTAINING PROTEIN"/>
    <property type="match status" value="1"/>
</dbReference>
<sequence>MRSKTVSVTINAPPARVYAYASAPGNLPTWAPAFCRSATLREGEWVLETAEGLARCAFAPPNPYGVLDHTITFDSGARVTQSMRVTPSGDGSVLSFVLTPLPNQSTSAFEAEANRVRCDLECLRDLLENEACGDRIDDCSASTAYVPPGFGTVTPYLFVDDAAGYVEFLVEAFGGTRSLLSMRPDGKIANAQIRIGTSTLMVSEASAQYPAMASAYYLYVADADQALAKALACGADLEMPVADMPYGDRQGGVRDRTGTIWWLSQRLVHQGYAS</sequence>
<protein>
    <submittedName>
        <fullName evidence="2">Glyoxalase</fullName>
    </submittedName>
</protein>
<comment type="caution">
    <text evidence="2">The sequence shown here is derived from an EMBL/GenBank/DDBJ whole genome shotgun (WGS) entry which is preliminary data.</text>
</comment>
<accession>A0A1A6C7L2</accession>
<dbReference type="Pfam" id="PF10604">
    <property type="entry name" value="Polyketide_cyc2"/>
    <property type="match status" value="1"/>
</dbReference>